<dbReference type="AlphaFoldDB" id="A0A1M5UB19"/>
<dbReference type="InterPro" id="IPR003736">
    <property type="entry name" value="PAAI_dom"/>
</dbReference>
<dbReference type="InterPro" id="IPR029069">
    <property type="entry name" value="HotDog_dom_sf"/>
</dbReference>
<dbReference type="STRING" id="870908.SAMN04488044_2851"/>
<proteinExistence type="predicted"/>
<evidence type="ECO:0000313" key="4">
    <source>
        <dbReference type="Proteomes" id="UP000184211"/>
    </source>
</evidence>
<evidence type="ECO:0000256" key="1">
    <source>
        <dbReference type="ARBA" id="ARBA00022801"/>
    </source>
</evidence>
<sequence length="142" mass="15559">MTEKMTPINPELIEGQSAFQTHLGYQLTHWGEGHARLEQPLSPFLMNRIGIPHGGNYATLLDTVMGFSGVYTGQKNRRLFAITMSLTVNFVAQPDGDTLFAEGRVVGGGNRSFFAEGRIFDENGVVVAHGSGAFQRREGAMR</sequence>
<accession>A0A1M5UB19</accession>
<dbReference type="Proteomes" id="UP000184211">
    <property type="component" value="Unassembled WGS sequence"/>
</dbReference>
<dbReference type="Gene3D" id="3.10.129.10">
    <property type="entry name" value="Hotdog Thioesterase"/>
    <property type="match status" value="1"/>
</dbReference>
<evidence type="ECO:0000259" key="2">
    <source>
        <dbReference type="Pfam" id="PF03061"/>
    </source>
</evidence>
<keyword evidence="1" id="KW-0378">Hydrolase</keyword>
<protein>
    <submittedName>
        <fullName evidence="3">Uncharacterized domain 1-containing protein</fullName>
    </submittedName>
</protein>
<dbReference type="SUPFAM" id="SSF54637">
    <property type="entry name" value="Thioesterase/thiol ester dehydrase-isomerase"/>
    <property type="match status" value="1"/>
</dbReference>
<dbReference type="GO" id="GO:0016289">
    <property type="term" value="F:acyl-CoA hydrolase activity"/>
    <property type="evidence" value="ECO:0007669"/>
    <property type="project" value="UniProtKB-ARBA"/>
</dbReference>
<dbReference type="Pfam" id="PF03061">
    <property type="entry name" value="4HBT"/>
    <property type="match status" value="1"/>
</dbReference>
<reference evidence="4" key="1">
    <citation type="submission" date="2016-11" db="EMBL/GenBank/DDBJ databases">
        <authorList>
            <person name="Varghese N."/>
            <person name="Submissions S."/>
        </authorList>
    </citation>
    <scope>NUCLEOTIDE SEQUENCE [LARGE SCALE GENOMIC DNA]</scope>
    <source>
        <strain evidence="4">DSM 28223</strain>
    </source>
</reference>
<evidence type="ECO:0000313" key="3">
    <source>
        <dbReference type="EMBL" id="SHH60212.1"/>
    </source>
</evidence>
<dbReference type="InterPro" id="IPR006683">
    <property type="entry name" value="Thioestr_dom"/>
</dbReference>
<feature type="domain" description="Thioesterase" evidence="2">
    <location>
        <begin position="50"/>
        <end position="127"/>
    </location>
</feature>
<dbReference type="EMBL" id="FQWM01000006">
    <property type="protein sequence ID" value="SHH60212.1"/>
    <property type="molecule type" value="Genomic_DNA"/>
</dbReference>
<organism evidence="3 4">
    <name type="scientific">Cognatishimia maritima</name>
    <dbReference type="NCBI Taxonomy" id="870908"/>
    <lineage>
        <taxon>Bacteria</taxon>
        <taxon>Pseudomonadati</taxon>
        <taxon>Pseudomonadota</taxon>
        <taxon>Alphaproteobacteria</taxon>
        <taxon>Rhodobacterales</taxon>
        <taxon>Paracoccaceae</taxon>
        <taxon>Cognatishimia</taxon>
    </lineage>
</organism>
<name>A0A1M5UB19_9RHOB</name>
<keyword evidence="4" id="KW-1185">Reference proteome</keyword>
<gene>
    <name evidence="3" type="ORF">SAMN04488044_2851</name>
</gene>
<dbReference type="CDD" id="cd03443">
    <property type="entry name" value="PaaI_thioesterase"/>
    <property type="match status" value="1"/>
</dbReference>
<dbReference type="RefSeq" id="WP_242648601.1">
    <property type="nucleotide sequence ID" value="NZ_FQWM01000006.1"/>
</dbReference>
<dbReference type="NCBIfam" id="TIGR00369">
    <property type="entry name" value="unchar_dom_1"/>
    <property type="match status" value="1"/>
</dbReference>